<gene>
    <name evidence="3" type="ORF">BOH78_4854</name>
    <name evidence="1" type="ORF">C5L36_0A06200</name>
    <name evidence="4" type="ORF">CAS74_001823</name>
    <name evidence="2" type="ORF">JL09_g3593</name>
</gene>
<dbReference type="Pfam" id="PF10775">
    <property type="entry name" value="ATP_sub_h"/>
    <property type="match status" value="1"/>
</dbReference>
<dbReference type="InterPro" id="IPR019711">
    <property type="entry name" value="ATP_synth_F0_suH"/>
</dbReference>
<evidence type="ECO:0000313" key="2">
    <source>
        <dbReference type="EMBL" id="KGK37294.1"/>
    </source>
</evidence>
<name>A0A099NZ41_PICKU</name>
<reference evidence="6" key="3">
    <citation type="journal article" date="2017" name="Genome Announc.">
        <title>Genome sequences of Cyberlindnera fabianii 65, Pichia kudriavzevii 129, and Saccharomyces cerevisiae 131 isolated from fermented masau fruits in Zimbabwe.</title>
        <authorList>
            <person name="van Rijswijck I.M.H."/>
            <person name="Derks M.F.L."/>
            <person name="Abee T."/>
            <person name="de Ridder D."/>
            <person name="Smid E.J."/>
        </authorList>
    </citation>
    <scope>NUCLEOTIDE SEQUENCE [LARGE SCALE GENOMIC DNA]</scope>
    <source>
        <strain evidence="6">129</strain>
    </source>
</reference>
<accession>A0A099NZ41</accession>
<reference evidence="1 8" key="6">
    <citation type="submission" date="2018-06" db="EMBL/GenBank/DDBJ databases">
        <title>Population genomics shows no distinction between pathogenic Candida krusei and environmental Pichia kudriavzevii: One species, four names.</title>
        <authorList>
            <person name="Douglass A.P."/>
            <person name="Offei B."/>
            <person name="Braun-Galleani S."/>
            <person name="Coughlan A.Y."/>
            <person name="Martos A."/>
            <person name="Ortiz-Merino R.A."/>
            <person name="Byrne K.P."/>
            <person name="Wolfe K.H."/>
        </authorList>
    </citation>
    <scope>NUCLEOTIDE SEQUENCE [LARGE SCALE GENOMIC DNA]</scope>
    <source>
        <strain evidence="1 8">CBS573</strain>
    </source>
</reference>
<dbReference type="AlphaFoldDB" id="A0A099NZ41"/>
<dbReference type="OrthoDB" id="274752at2759"/>
<protein>
    <submittedName>
        <fullName evidence="3">ATP synthase subunit H, mitochondrial</fullName>
    </submittedName>
</protein>
<dbReference type="EMBL" id="MQVM01000047">
    <property type="protein sequence ID" value="ONH70934.1"/>
    <property type="molecule type" value="Genomic_DNA"/>
</dbReference>
<sequence>MFRQTVRQFTTTARRANLIADLYVKELKAFKPTPLSAADAQSATKPWKLPSPAKVPALEAEGADALAAYDAEPVEVASSGNGVVAEEYKPDDWFVFPADVEPGHHH</sequence>
<reference evidence="4 7" key="5">
    <citation type="submission" date="2017-05" db="EMBL/GenBank/DDBJ databases">
        <title>The Genome Sequence of Candida krusei Ckrusei653.</title>
        <authorList>
            <person name="Cuomo C."/>
            <person name="Forche A."/>
            <person name="Young S."/>
            <person name="Abouelleil A."/>
            <person name="Cao P."/>
            <person name="Chapman S."/>
            <person name="Cusick C."/>
            <person name="Shea T."/>
            <person name="Nusbaum C."/>
            <person name="Birren B."/>
        </authorList>
    </citation>
    <scope>NUCLEOTIDE SEQUENCE [LARGE SCALE GENOMIC DNA]</scope>
    <source>
        <strain evidence="4 7">Ckrusei653</strain>
    </source>
</reference>
<dbReference type="Proteomes" id="UP000029867">
    <property type="component" value="Unassembled WGS sequence"/>
</dbReference>
<reference evidence="3" key="4">
    <citation type="submission" date="2017-01" db="EMBL/GenBank/DDBJ databases">
        <authorList>
            <person name="Mah S.A."/>
            <person name="Swanson W.J."/>
            <person name="Moy G.W."/>
            <person name="Vacquier V.D."/>
        </authorList>
    </citation>
    <scope>NUCLEOTIDE SEQUENCE [LARGE SCALE GENOMIC DNA]</scope>
    <source>
        <strain evidence="3">129</strain>
    </source>
</reference>
<keyword evidence="8" id="KW-1185">Reference proteome</keyword>
<dbReference type="EMBL" id="JQFK01000040">
    <property type="protein sequence ID" value="KGK37294.1"/>
    <property type="molecule type" value="Genomic_DNA"/>
</dbReference>
<evidence type="ECO:0000313" key="7">
    <source>
        <dbReference type="Proteomes" id="UP000195871"/>
    </source>
</evidence>
<dbReference type="PANTHER" id="PTHR28207">
    <property type="entry name" value="ATP SYNTHASE SUBUNIT H, MITOCHONDRIAL"/>
    <property type="match status" value="1"/>
</dbReference>
<evidence type="ECO:0000313" key="8">
    <source>
        <dbReference type="Proteomes" id="UP000249293"/>
    </source>
</evidence>
<proteinExistence type="predicted"/>
<dbReference type="PANTHER" id="PTHR28207:SF1">
    <property type="entry name" value="ATP SYNTHASE SUBUNIT H, MITOCHONDRIAL"/>
    <property type="match status" value="1"/>
</dbReference>
<dbReference type="EMBL" id="NHMM01000002">
    <property type="protein sequence ID" value="OUT23503.1"/>
    <property type="molecule type" value="Genomic_DNA"/>
</dbReference>
<dbReference type="GO" id="GO:0046933">
    <property type="term" value="F:proton-transporting ATP synthase activity, rotational mechanism"/>
    <property type="evidence" value="ECO:0007669"/>
    <property type="project" value="TreeGrafter"/>
</dbReference>
<dbReference type="HOGENOM" id="CLU_122989_1_0_1"/>
<evidence type="ECO:0000313" key="4">
    <source>
        <dbReference type="EMBL" id="OUT23503.1"/>
    </source>
</evidence>
<dbReference type="Proteomes" id="UP000189274">
    <property type="component" value="Unassembled WGS sequence"/>
</dbReference>
<evidence type="ECO:0000313" key="6">
    <source>
        <dbReference type="Proteomes" id="UP000189274"/>
    </source>
</evidence>
<organism evidence="2 5">
    <name type="scientific">Pichia kudriavzevii</name>
    <name type="common">Yeast</name>
    <name type="synonym">Issatchenkia orientalis</name>
    <dbReference type="NCBI Taxonomy" id="4909"/>
    <lineage>
        <taxon>Eukaryota</taxon>
        <taxon>Fungi</taxon>
        <taxon>Dikarya</taxon>
        <taxon>Ascomycota</taxon>
        <taxon>Saccharomycotina</taxon>
        <taxon>Pichiomycetes</taxon>
        <taxon>Pichiales</taxon>
        <taxon>Pichiaceae</taxon>
        <taxon>Pichia</taxon>
    </lineage>
</organism>
<reference evidence="5" key="1">
    <citation type="journal article" date="2014" name="Microb. Cell Fact.">
        <title>Exploiting Issatchenkia orientalis SD108 for succinic acid production.</title>
        <authorList>
            <person name="Xiao H."/>
            <person name="Shao Z."/>
            <person name="Jiang Y."/>
            <person name="Dole S."/>
            <person name="Zhao H."/>
        </authorList>
    </citation>
    <scope>NUCLEOTIDE SEQUENCE [LARGE SCALE GENOMIC DNA]</scope>
    <source>
        <strain evidence="5">SD108</strain>
    </source>
</reference>
<dbReference type="EMBL" id="CP028773">
    <property type="protein sequence ID" value="AWU74026.1"/>
    <property type="molecule type" value="Genomic_DNA"/>
</dbReference>
<dbReference type="eggNOG" id="ENOG502SDW5">
    <property type="taxonomic scope" value="Eukaryota"/>
</dbReference>
<evidence type="ECO:0000313" key="1">
    <source>
        <dbReference type="EMBL" id="AWU74026.1"/>
    </source>
</evidence>
<dbReference type="Proteomes" id="UP000195871">
    <property type="component" value="Unassembled WGS sequence"/>
</dbReference>
<reference evidence="2" key="2">
    <citation type="submission" date="2014-08" db="EMBL/GenBank/DDBJ databases">
        <title>Exploiting Issatchenkia orientalis SD108 for Succinic Acid Production.</title>
        <authorList>
            <person name="Xiao H."/>
            <person name="Shao Z."/>
            <person name="Jiang Y."/>
            <person name="Dole S."/>
            <person name="Zhao H."/>
        </authorList>
    </citation>
    <scope>NUCLEOTIDE SEQUENCE [LARGE SCALE GENOMIC DNA]</scope>
    <source>
        <strain evidence="2">SD108</strain>
    </source>
</reference>
<dbReference type="STRING" id="4909.A0A099NZ41"/>
<dbReference type="VEuPathDB" id="FungiDB:C5L36_0A06200"/>
<dbReference type="Proteomes" id="UP000249293">
    <property type="component" value="Chromosome 1"/>
</dbReference>
<evidence type="ECO:0000313" key="5">
    <source>
        <dbReference type="Proteomes" id="UP000029867"/>
    </source>
</evidence>
<evidence type="ECO:0000313" key="3">
    <source>
        <dbReference type="EMBL" id="ONH70934.1"/>
    </source>
</evidence>